<dbReference type="GO" id="GO:0046983">
    <property type="term" value="F:protein dimerization activity"/>
    <property type="evidence" value="ECO:0007669"/>
    <property type="project" value="InterPro"/>
</dbReference>
<name>A0AAE1IMU1_9FABA</name>
<evidence type="ECO:0000313" key="7">
    <source>
        <dbReference type="EMBL" id="KAK4253791.1"/>
    </source>
</evidence>
<dbReference type="FunFam" id="1.10.10.10:FF:000357">
    <property type="entry name" value="Caffeic acid 3-O-methyltransferase"/>
    <property type="match status" value="1"/>
</dbReference>
<evidence type="ECO:0000259" key="6">
    <source>
        <dbReference type="Pfam" id="PF08100"/>
    </source>
</evidence>
<evidence type="ECO:0000256" key="3">
    <source>
        <dbReference type="ARBA" id="ARBA00022691"/>
    </source>
</evidence>
<dbReference type="InterPro" id="IPR016461">
    <property type="entry name" value="COMT-like"/>
</dbReference>
<dbReference type="Gene3D" id="3.40.50.150">
    <property type="entry name" value="Vaccinia Virus protein VP39"/>
    <property type="match status" value="1"/>
</dbReference>
<evidence type="ECO:0000313" key="8">
    <source>
        <dbReference type="Proteomes" id="UP001293593"/>
    </source>
</evidence>
<dbReference type="InterPro" id="IPR029063">
    <property type="entry name" value="SAM-dependent_MTases_sf"/>
</dbReference>
<dbReference type="SUPFAM" id="SSF53335">
    <property type="entry name" value="S-adenosyl-L-methionine-dependent methyltransferases"/>
    <property type="match status" value="1"/>
</dbReference>
<feature type="domain" description="O-methyltransferase C-terminal" evidence="5">
    <location>
        <begin position="145"/>
        <end position="349"/>
    </location>
</feature>
<dbReference type="Pfam" id="PF08100">
    <property type="entry name" value="Dimerisation"/>
    <property type="match status" value="1"/>
</dbReference>
<keyword evidence="8" id="KW-1185">Reference proteome</keyword>
<accession>A0AAE1IMU1</accession>
<dbReference type="Pfam" id="PF00891">
    <property type="entry name" value="Methyltransf_2"/>
    <property type="match status" value="1"/>
</dbReference>
<evidence type="ECO:0000256" key="2">
    <source>
        <dbReference type="ARBA" id="ARBA00022679"/>
    </source>
</evidence>
<dbReference type="Proteomes" id="UP001293593">
    <property type="component" value="Unassembled WGS sequence"/>
</dbReference>
<dbReference type="GO" id="GO:0008757">
    <property type="term" value="F:S-adenosylmethionine-dependent methyltransferase activity"/>
    <property type="evidence" value="ECO:0007669"/>
    <property type="project" value="UniProtKB-ARBA"/>
</dbReference>
<protein>
    <submittedName>
        <fullName evidence="7">Uncharacterized protein</fullName>
    </submittedName>
</protein>
<evidence type="ECO:0000256" key="4">
    <source>
        <dbReference type="PIRSR" id="PIRSR005739-1"/>
    </source>
</evidence>
<evidence type="ECO:0000259" key="5">
    <source>
        <dbReference type="Pfam" id="PF00891"/>
    </source>
</evidence>
<evidence type="ECO:0000256" key="1">
    <source>
        <dbReference type="ARBA" id="ARBA00022603"/>
    </source>
</evidence>
<dbReference type="PANTHER" id="PTHR11746">
    <property type="entry name" value="O-METHYLTRANSFERASE"/>
    <property type="match status" value="1"/>
</dbReference>
<dbReference type="InterPro" id="IPR001077">
    <property type="entry name" value="COMT_C"/>
</dbReference>
<keyword evidence="2" id="KW-0808">Transferase</keyword>
<feature type="domain" description="O-methyltransferase dimerisation" evidence="6">
    <location>
        <begin position="34"/>
        <end position="127"/>
    </location>
</feature>
<keyword evidence="3" id="KW-0949">S-adenosyl-L-methionine</keyword>
<dbReference type="AlphaFoldDB" id="A0AAE1IMU1"/>
<gene>
    <name evidence="7" type="ORF">QN277_010421</name>
</gene>
<reference evidence="7" key="1">
    <citation type="submission" date="2023-10" db="EMBL/GenBank/DDBJ databases">
        <title>Chromosome-level genome of the transformable northern wattle, Acacia crassicarpa.</title>
        <authorList>
            <person name="Massaro I."/>
            <person name="Sinha N.R."/>
            <person name="Poethig S."/>
            <person name="Leichty A.R."/>
        </authorList>
    </citation>
    <scope>NUCLEOTIDE SEQUENCE</scope>
    <source>
        <strain evidence="7">Acra3RX</strain>
        <tissue evidence="7">Leaf</tissue>
    </source>
</reference>
<dbReference type="SUPFAM" id="SSF46785">
    <property type="entry name" value="Winged helix' DNA-binding domain"/>
    <property type="match status" value="1"/>
</dbReference>
<dbReference type="InterPro" id="IPR036390">
    <property type="entry name" value="WH_DNA-bd_sf"/>
</dbReference>
<dbReference type="InterPro" id="IPR036388">
    <property type="entry name" value="WH-like_DNA-bd_sf"/>
</dbReference>
<dbReference type="EMBL" id="JAWXYG010000015">
    <property type="protein sequence ID" value="KAK4253791.1"/>
    <property type="molecule type" value="Genomic_DNA"/>
</dbReference>
<dbReference type="InterPro" id="IPR012967">
    <property type="entry name" value="COMT_dimerisation"/>
</dbReference>
<dbReference type="CDD" id="cd02440">
    <property type="entry name" value="AdoMet_MTases"/>
    <property type="match status" value="1"/>
</dbReference>
<dbReference type="Gene3D" id="1.10.10.10">
    <property type="entry name" value="Winged helix-like DNA-binding domain superfamily/Winged helix DNA-binding domain"/>
    <property type="match status" value="1"/>
</dbReference>
<dbReference type="FunFam" id="3.40.50.150:FF:000596">
    <property type="entry name" value="Caffeic acid O-methyltransferase"/>
    <property type="match status" value="1"/>
</dbReference>
<organism evidence="7 8">
    <name type="scientific">Acacia crassicarpa</name>
    <name type="common">northern wattle</name>
    <dbReference type="NCBI Taxonomy" id="499986"/>
    <lineage>
        <taxon>Eukaryota</taxon>
        <taxon>Viridiplantae</taxon>
        <taxon>Streptophyta</taxon>
        <taxon>Embryophyta</taxon>
        <taxon>Tracheophyta</taxon>
        <taxon>Spermatophyta</taxon>
        <taxon>Magnoliopsida</taxon>
        <taxon>eudicotyledons</taxon>
        <taxon>Gunneridae</taxon>
        <taxon>Pentapetalae</taxon>
        <taxon>rosids</taxon>
        <taxon>fabids</taxon>
        <taxon>Fabales</taxon>
        <taxon>Fabaceae</taxon>
        <taxon>Caesalpinioideae</taxon>
        <taxon>mimosoid clade</taxon>
        <taxon>Acacieae</taxon>
        <taxon>Acacia</taxon>
    </lineage>
</organism>
<comment type="caution">
    <text evidence="7">The sequence shown here is derived from an EMBL/GenBank/DDBJ whole genome shotgun (WGS) entry which is preliminary data.</text>
</comment>
<dbReference type="PIRSF" id="PIRSF005739">
    <property type="entry name" value="O-mtase"/>
    <property type="match status" value="1"/>
</dbReference>
<feature type="active site" description="Proton acceptor" evidence="4">
    <location>
        <position position="275"/>
    </location>
</feature>
<sequence>MDLLDSKEKHKTVKEEENDDFDSSVLSACRLRSSQIFSAALNAAIELNLFDFIAEEGERHVSASEVARRLPSSCQHRDLSSRIDRLLRLLASHSLLDCRVCEKKEEEKDGSTERLYALSSIGRQFVSGSLGFVPIFSHPALMQAWINFKDAIIDEDSDLFKKVHGMPMYQYAKTDPTWNKTFNKAMANFCSMEMKRILEIYEGFEGISTIVDVGGGTGQNLKMIVSKYPSIKGVNFDLPQVVQNAHSIPGIEHVGGDMFESVPKGDAMILKAVCHNWSDENCIKVLKKCHESLPEKGKVMVVEFIMPEANMATEEAKYVSTLDNLMFLHDGRERTEKEFESLCKNSGFSSFKVACRAFSALGVMEFCK</sequence>
<dbReference type="GO" id="GO:0032259">
    <property type="term" value="P:methylation"/>
    <property type="evidence" value="ECO:0007669"/>
    <property type="project" value="UniProtKB-KW"/>
</dbReference>
<keyword evidence="1" id="KW-0489">Methyltransferase</keyword>
<proteinExistence type="predicted"/>
<dbReference type="PROSITE" id="PS51683">
    <property type="entry name" value="SAM_OMT_II"/>
    <property type="match status" value="1"/>
</dbReference>
<dbReference type="GO" id="GO:0008171">
    <property type="term" value="F:O-methyltransferase activity"/>
    <property type="evidence" value="ECO:0007669"/>
    <property type="project" value="InterPro"/>
</dbReference>